<keyword evidence="2" id="KW-1185">Reference proteome</keyword>
<evidence type="ECO:0000313" key="2">
    <source>
        <dbReference type="Proteomes" id="UP000239001"/>
    </source>
</evidence>
<protein>
    <submittedName>
        <fullName evidence="1">Uncharacterized protein</fullName>
    </submittedName>
</protein>
<gene>
    <name evidence="1" type="ORF">C7H19_20590</name>
</gene>
<dbReference type="RefSeq" id="WP_106458792.1">
    <property type="nucleotide sequence ID" value="NZ_PXOH01000033.1"/>
</dbReference>
<reference evidence="1 2" key="1">
    <citation type="submission" date="2018-03" db="EMBL/GenBank/DDBJ databases">
        <title>The ancient ancestry and fast evolution of plastids.</title>
        <authorList>
            <person name="Moore K.R."/>
            <person name="Magnabosco C."/>
            <person name="Momper L."/>
            <person name="Gold D.A."/>
            <person name="Bosak T."/>
            <person name="Fournier G.P."/>
        </authorList>
    </citation>
    <scope>NUCLEOTIDE SEQUENCE [LARGE SCALE GENOMIC DNA]</scope>
    <source>
        <strain evidence="1 2">CCALA 016</strain>
    </source>
</reference>
<dbReference type="EMBL" id="PXOH01000033">
    <property type="protein sequence ID" value="PSF33094.1"/>
    <property type="molecule type" value="Genomic_DNA"/>
</dbReference>
<name>A0A2T1LT03_9CHRO</name>
<comment type="caution">
    <text evidence="1">The sequence shown here is derived from an EMBL/GenBank/DDBJ whole genome shotgun (WGS) entry which is preliminary data.</text>
</comment>
<sequence>MAKLPDEATEQIWHLKKQLLDIIDQAKVTEFVLFERFGETERTLTYLDDLQNIAEQATERFSQFSRIQIQIAAAQPDVFPDILELVTQAISNTQARIPALQRSIQEIKIEWQIP</sequence>
<accession>A0A2T1LT03</accession>
<dbReference type="AlphaFoldDB" id="A0A2T1LT03"/>
<evidence type="ECO:0000313" key="1">
    <source>
        <dbReference type="EMBL" id="PSF33094.1"/>
    </source>
</evidence>
<dbReference type="OrthoDB" id="573315at2"/>
<reference evidence="1 2" key="2">
    <citation type="submission" date="2018-03" db="EMBL/GenBank/DDBJ databases">
        <authorList>
            <person name="Keele B.F."/>
        </authorList>
    </citation>
    <scope>NUCLEOTIDE SEQUENCE [LARGE SCALE GENOMIC DNA]</scope>
    <source>
        <strain evidence="1 2">CCALA 016</strain>
    </source>
</reference>
<proteinExistence type="predicted"/>
<dbReference type="Proteomes" id="UP000239001">
    <property type="component" value="Unassembled WGS sequence"/>
</dbReference>
<organism evidence="1 2">
    <name type="scientific">Aphanothece hegewaldii CCALA 016</name>
    <dbReference type="NCBI Taxonomy" id="2107694"/>
    <lineage>
        <taxon>Bacteria</taxon>
        <taxon>Bacillati</taxon>
        <taxon>Cyanobacteriota</taxon>
        <taxon>Cyanophyceae</taxon>
        <taxon>Oscillatoriophycideae</taxon>
        <taxon>Chroococcales</taxon>
        <taxon>Aphanothecaceae</taxon>
        <taxon>Aphanothece</taxon>
    </lineage>
</organism>